<dbReference type="PRINTS" id="PR00033">
    <property type="entry name" value="HTHASNC"/>
</dbReference>
<dbReference type="InterPro" id="IPR011008">
    <property type="entry name" value="Dimeric_a/b-barrel"/>
</dbReference>
<comment type="caution">
    <text evidence="5">The sequence shown here is derived from an EMBL/GenBank/DDBJ whole genome shotgun (WGS) entry which is preliminary data.</text>
</comment>
<evidence type="ECO:0000259" key="4">
    <source>
        <dbReference type="PROSITE" id="PS50956"/>
    </source>
</evidence>
<dbReference type="Pfam" id="PF13412">
    <property type="entry name" value="HTH_24"/>
    <property type="match status" value="1"/>
</dbReference>
<evidence type="ECO:0000313" key="6">
    <source>
        <dbReference type="Proteomes" id="UP000294558"/>
    </source>
</evidence>
<dbReference type="OrthoDB" id="166264at2"/>
<dbReference type="GO" id="GO:0043200">
    <property type="term" value="P:response to amino acid"/>
    <property type="evidence" value="ECO:0007669"/>
    <property type="project" value="TreeGrafter"/>
</dbReference>
<protein>
    <submittedName>
        <fullName evidence="5">AsnC family transcriptional regulator</fullName>
    </submittedName>
</protein>
<evidence type="ECO:0000256" key="3">
    <source>
        <dbReference type="ARBA" id="ARBA00023163"/>
    </source>
</evidence>
<dbReference type="Proteomes" id="UP000294558">
    <property type="component" value="Unassembled WGS sequence"/>
</dbReference>
<dbReference type="GO" id="GO:0005829">
    <property type="term" value="C:cytosol"/>
    <property type="evidence" value="ECO:0007669"/>
    <property type="project" value="TreeGrafter"/>
</dbReference>
<reference evidence="5 6" key="1">
    <citation type="submission" date="2019-03" db="EMBL/GenBank/DDBJ databases">
        <title>Sequencing the genomes of 1000 actinobacteria strains.</title>
        <authorList>
            <person name="Klenk H.-P."/>
        </authorList>
    </citation>
    <scope>NUCLEOTIDE SEQUENCE [LARGE SCALE GENOMIC DNA]</scope>
    <source>
        <strain evidence="5 6">DSM 18936</strain>
    </source>
</reference>
<dbReference type="EMBL" id="SOAU01000001">
    <property type="protein sequence ID" value="TDT18416.1"/>
    <property type="molecule type" value="Genomic_DNA"/>
</dbReference>
<dbReference type="SMART" id="SM00344">
    <property type="entry name" value="HTH_ASNC"/>
    <property type="match status" value="1"/>
</dbReference>
<keyword evidence="2" id="KW-0238">DNA-binding</keyword>
<dbReference type="AlphaFoldDB" id="A0A4R7I6B4"/>
<dbReference type="SUPFAM" id="SSF54909">
    <property type="entry name" value="Dimeric alpha+beta barrel"/>
    <property type="match status" value="1"/>
</dbReference>
<dbReference type="Gene3D" id="3.30.70.920">
    <property type="match status" value="1"/>
</dbReference>
<dbReference type="CDD" id="cd00090">
    <property type="entry name" value="HTH_ARSR"/>
    <property type="match status" value="1"/>
</dbReference>
<dbReference type="InterPro" id="IPR036390">
    <property type="entry name" value="WH_DNA-bd_sf"/>
</dbReference>
<gene>
    <name evidence="5" type="ORF">BDK89_4036</name>
</gene>
<dbReference type="PANTHER" id="PTHR30154:SF53">
    <property type="entry name" value="HTH-TYPE TRANSCRIPTIONAL REGULATOR LRPC"/>
    <property type="match status" value="1"/>
</dbReference>
<dbReference type="InterPro" id="IPR000485">
    <property type="entry name" value="AsnC-type_HTH_dom"/>
</dbReference>
<feature type="domain" description="HTH asnC-type" evidence="4">
    <location>
        <begin position="9"/>
        <end position="70"/>
    </location>
</feature>
<dbReference type="InterPro" id="IPR019887">
    <property type="entry name" value="Tscrpt_reg_AsnC/Lrp_C"/>
</dbReference>
<dbReference type="Gene3D" id="1.10.10.10">
    <property type="entry name" value="Winged helix-like DNA-binding domain superfamily/Winged helix DNA-binding domain"/>
    <property type="match status" value="1"/>
</dbReference>
<accession>A0A4R7I6B4</accession>
<keyword evidence="1" id="KW-0805">Transcription regulation</keyword>
<evidence type="ECO:0000256" key="2">
    <source>
        <dbReference type="ARBA" id="ARBA00023125"/>
    </source>
</evidence>
<keyword evidence="3" id="KW-0804">Transcription</keyword>
<dbReference type="RefSeq" id="WP_133870637.1">
    <property type="nucleotide sequence ID" value="NZ_SOAU01000001.1"/>
</dbReference>
<organism evidence="5 6">
    <name type="scientific">Ilumatobacter fluminis</name>
    <dbReference type="NCBI Taxonomy" id="467091"/>
    <lineage>
        <taxon>Bacteria</taxon>
        <taxon>Bacillati</taxon>
        <taxon>Actinomycetota</taxon>
        <taxon>Acidimicrobiia</taxon>
        <taxon>Acidimicrobiales</taxon>
        <taxon>Ilumatobacteraceae</taxon>
        <taxon>Ilumatobacter</taxon>
    </lineage>
</organism>
<dbReference type="SUPFAM" id="SSF46785">
    <property type="entry name" value="Winged helix' DNA-binding domain"/>
    <property type="match status" value="1"/>
</dbReference>
<proteinExistence type="predicted"/>
<dbReference type="PROSITE" id="PS50956">
    <property type="entry name" value="HTH_ASNC_2"/>
    <property type="match status" value="1"/>
</dbReference>
<evidence type="ECO:0000256" key="1">
    <source>
        <dbReference type="ARBA" id="ARBA00023015"/>
    </source>
</evidence>
<keyword evidence="6" id="KW-1185">Reference proteome</keyword>
<evidence type="ECO:0000313" key="5">
    <source>
        <dbReference type="EMBL" id="TDT18416.1"/>
    </source>
</evidence>
<dbReference type="InterPro" id="IPR019888">
    <property type="entry name" value="Tscrpt_reg_AsnC-like"/>
</dbReference>
<dbReference type="InterPro" id="IPR036388">
    <property type="entry name" value="WH-like_DNA-bd_sf"/>
</dbReference>
<dbReference type="Pfam" id="PF01037">
    <property type="entry name" value="AsnC_trans_reg"/>
    <property type="match status" value="1"/>
</dbReference>
<sequence length="154" mass="16543">MSTEEIPALDAIDRQILRTLADDGRISVTRLAADVALSSSATSDRLRRLEASGAIEGYRAVLAPSVLARPIDAVVGVRAASGTDRDDLEAWICDQPAVVEAVHLTGPHDYLLRLRCRSTAELDALLMSMKRVGGIADTETRVVLRSLPVRPATV</sequence>
<dbReference type="GO" id="GO:0043565">
    <property type="term" value="F:sequence-specific DNA binding"/>
    <property type="evidence" value="ECO:0007669"/>
    <property type="project" value="InterPro"/>
</dbReference>
<dbReference type="PANTHER" id="PTHR30154">
    <property type="entry name" value="LEUCINE-RESPONSIVE REGULATORY PROTEIN"/>
    <property type="match status" value="1"/>
</dbReference>
<dbReference type="InterPro" id="IPR011991">
    <property type="entry name" value="ArsR-like_HTH"/>
</dbReference>
<name>A0A4R7I6B4_9ACTN</name>